<name>A0ABY9YD37_9GAMM</name>
<accession>A0ABY9YD37</accession>
<dbReference type="EMBL" id="CP115543">
    <property type="protein sequence ID" value="WNH48607.1"/>
    <property type="molecule type" value="Genomic_DNA"/>
</dbReference>
<feature type="region of interest" description="Disordered" evidence="1">
    <location>
        <begin position="50"/>
        <end position="74"/>
    </location>
</feature>
<dbReference type="RefSeq" id="WP_311183163.1">
    <property type="nucleotide sequence ID" value="NZ_CP115543.1"/>
</dbReference>
<dbReference type="Proteomes" id="UP001305421">
    <property type="component" value="Chromosome"/>
</dbReference>
<gene>
    <name evidence="2" type="ORF">PDM28_18420</name>
</gene>
<evidence type="ECO:0000313" key="3">
    <source>
        <dbReference type="Proteomes" id="UP001305421"/>
    </source>
</evidence>
<evidence type="ECO:0000313" key="2">
    <source>
        <dbReference type="EMBL" id="WNH48607.1"/>
    </source>
</evidence>
<organism evidence="2 3">
    <name type="scientific">Stenotrophomonas aracearum</name>
    <dbReference type="NCBI Taxonomy" id="3003272"/>
    <lineage>
        <taxon>Bacteria</taxon>
        <taxon>Pseudomonadati</taxon>
        <taxon>Pseudomonadota</taxon>
        <taxon>Gammaproteobacteria</taxon>
        <taxon>Lysobacterales</taxon>
        <taxon>Lysobacteraceae</taxon>
        <taxon>Stenotrophomonas</taxon>
    </lineage>
</organism>
<sequence>MSAKKFDFFNGFSPQENPNAAMVFSVNCLLMEDRLDDLSWLATDGHYFAGASGEPGWEVERRNSSSSSGEPGYESWPTWASFRAYVEPEAYNLAHPEVYMSGQEFYGVLCDALESYVRGSGERTVDAMQLLEDVRANRRNWALGRVGTG</sequence>
<keyword evidence="3" id="KW-1185">Reference proteome</keyword>
<evidence type="ECO:0008006" key="4">
    <source>
        <dbReference type="Google" id="ProtNLM"/>
    </source>
</evidence>
<reference evidence="2 3" key="1">
    <citation type="submission" date="2022-12" db="EMBL/GenBank/DDBJ databases">
        <title>Two new species, Stenotrophomonas aracearum and Stenotrophomonas oahuensis, isolated from Anthurium (Araceae family) in Hawaii.</title>
        <authorList>
            <person name="Chunag S.C."/>
            <person name="Dobhal S."/>
            <person name="Alvarez A."/>
            <person name="Arif M."/>
        </authorList>
    </citation>
    <scope>NUCLEOTIDE SEQUENCE [LARGE SCALE GENOMIC DNA]</scope>
    <source>
        <strain evidence="2 3">A5588</strain>
    </source>
</reference>
<protein>
    <recommendedName>
        <fullName evidence="4">Gfo/Idh/MocA-like oxidoreductase C-terminal domain-containing protein</fullName>
    </recommendedName>
</protein>
<proteinExistence type="predicted"/>
<evidence type="ECO:0000256" key="1">
    <source>
        <dbReference type="SAM" id="MobiDB-lite"/>
    </source>
</evidence>